<dbReference type="EMBL" id="BBWU01000019">
    <property type="protein sequence ID" value="GAO38756.1"/>
    <property type="molecule type" value="Genomic_DNA"/>
</dbReference>
<dbReference type="STRING" id="1219043.SCH01S_19_00600"/>
<name>A0A0E9MMV2_9SPHN</name>
<dbReference type="AlphaFoldDB" id="A0A0E9MMV2"/>
<dbReference type="GO" id="GO:0051536">
    <property type="term" value="F:iron-sulfur cluster binding"/>
    <property type="evidence" value="ECO:0007669"/>
    <property type="project" value="InterPro"/>
</dbReference>
<dbReference type="CDD" id="cd06664">
    <property type="entry name" value="IscU_like"/>
    <property type="match status" value="1"/>
</dbReference>
<accession>A0A0E9MMV2</accession>
<dbReference type="Gene3D" id="3.90.1010.10">
    <property type="match status" value="1"/>
</dbReference>
<dbReference type="GO" id="GO:0016226">
    <property type="term" value="P:iron-sulfur cluster assembly"/>
    <property type="evidence" value="ECO:0007669"/>
    <property type="project" value="InterPro"/>
</dbReference>
<protein>
    <submittedName>
        <fullName evidence="1">NifU-like protein</fullName>
    </submittedName>
</protein>
<dbReference type="InterPro" id="IPR002871">
    <property type="entry name" value="NIF_FeS_clus_asmbl_NifU_N"/>
</dbReference>
<organism evidence="1 2">
    <name type="scientific">Sphingomonas changbaiensis NBRC 104936</name>
    <dbReference type="NCBI Taxonomy" id="1219043"/>
    <lineage>
        <taxon>Bacteria</taxon>
        <taxon>Pseudomonadati</taxon>
        <taxon>Pseudomonadota</taxon>
        <taxon>Alphaproteobacteria</taxon>
        <taxon>Sphingomonadales</taxon>
        <taxon>Sphingomonadaceae</taxon>
        <taxon>Sphingomonas</taxon>
    </lineage>
</organism>
<sequence length="141" mass="14734">MNAPLYDAALLRLATTIPHLGRLPEPQGSAEKRSAVCGSRVAADVVLDRDGRIAALGLDVSACALGQASANLMASHAIGRSPEELADARDALAAWLAGERETPGSWPDLDQLARALPHTGRHAAIRLPFEAVAEAAERARG</sequence>
<comment type="caution">
    <text evidence="1">The sequence shown here is derived from an EMBL/GenBank/DDBJ whole genome shotgun (WGS) entry which is preliminary data.</text>
</comment>
<dbReference type="RefSeq" id="WP_046347597.1">
    <property type="nucleotide sequence ID" value="NZ_BBWU01000019.1"/>
</dbReference>
<dbReference type="SUPFAM" id="SSF82649">
    <property type="entry name" value="SufE/NifU"/>
    <property type="match status" value="1"/>
</dbReference>
<dbReference type="OrthoDB" id="7857113at2"/>
<dbReference type="Proteomes" id="UP000033202">
    <property type="component" value="Unassembled WGS sequence"/>
</dbReference>
<evidence type="ECO:0000313" key="1">
    <source>
        <dbReference type="EMBL" id="GAO38756.1"/>
    </source>
</evidence>
<evidence type="ECO:0000313" key="2">
    <source>
        <dbReference type="Proteomes" id="UP000033202"/>
    </source>
</evidence>
<keyword evidence="2" id="KW-1185">Reference proteome</keyword>
<gene>
    <name evidence="1" type="ORF">SCH01S_19_00600</name>
</gene>
<reference evidence="1 2" key="1">
    <citation type="submission" date="2015-04" db="EMBL/GenBank/DDBJ databases">
        <title>Whole genome shotgun sequence of Sphingomonas changbaiensis NBRC 104936.</title>
        <authorList>
            <person name="Katano-Makiyama Y."/>
            <person name="Hosoyama A."/>
            <person name="Hashimoto M."/>
            <person name="Noguchi M."/>
            <person name="Tsuchikane K."/>
            <person name="Ohji S."/>
            <person name="Yamazoe A."/>
            <person name="Ichikawa N."/>
            <person name="Kimura A."/>
            <person name="Fujita N."/>
        </authorList>
    </citation>
    <scope>NUCLEOTIDE SEQUENCE [LARGE SCALE GENOMIC DNA]</scope>
    <source>
        <strain evidence="1 2">NBRC 104936</strain>
    </source>
</reference>
<proteinExistence type="predicted"/>
<dbReference type="GO" id="GO:0005506">
    <property type="term" value="F:iron ion binding"/>
    <property type="evidence" value="ECO:0007669"/>
    <property type="project" value="InterPro"/>
</dbReference>